<feature type="transmembrane region" description="Helical" evidence="5">
    <location>
        <begin position="487"/>
        <end position="509"/>
    </location>
</feature>
<evidence type="ECO:0000313" key="7">
    <source>
        <dbReference type="EMBL" id="CAD8125135.1"/>
    </source>
</evidence>
<feature type="transmembrane region" description="Helical" evidence="5">
    <location>
        <begin position="422"/>
        <end position="444"/>
    </location>
</feature>
<protein>
    <recommendedName>
        <fullName evidence="6">EF-hand domain-containing protein</fullName>
    </recommendedName>
</protein>
<keyword evidence="8" id="KW-1185">Reference proteome</keyword>
<comment type="subcellular location">
    <subcellularLocation>
        <location evidence="1">Membrane</location>
        <topology evidence="1">Multi-pass membrane protein</topology>
    </subcellularLocation>
</comment>
<dbReference type="GO" id="GO:0005216">
    <property type="term" value="F:monoatomic ion channel activity"/>
    <property type="evidence" value="ECO:0007669"/>
    <property type="project" value="InterPro"/>
</dbReference>
<sequence>MKKEKRKSSQASLYRSSITITDIPDNLIEKNDILAEEIQRTVKTLTFKQRIVKAERHIYDAYYLRTIRNDIDETDKKFLKILWIVENQYFWIQFQFVLTLLYQLMTFFESTATDGLEGFILSFFGLDTIITLILLKYKKRGSQGFKFNLKRQLKIFFFSMCLLDFFIHLGDPSIIRFSQILRAFLMPLYSKDLRRTLKGIMKASRDLLLLIVLYLFVISIFSFIGVNLIGELEHVDKTTQDYGNFLKFFSMLLMTATLDFYPDILIPPMMEGTYYALFFIIYLLLFIFLFAPIPLAVVYEGFRNHRMEIAISDIIKQKSAMMASFISLDFEDQGFLAETQFKDFIRGFYRNQLSEHKLQQLFGEIDKDFNDKVQFDEFYQLLKVLQDGTRFNLPEAKPLECWEKIRAYLNQKGLLKFIEGSLFGTVMLVVTVTNCILIITAFFIEDINILEIFNQLDTIFLVLYSLECMVKIVAIGIRDYFKEGWNVFDISLVILQLIFDYVLFNVVSGNIVQSIKANRILRLAKIQKVFRLFRAFRSVKIISFLLKGVEFLDVVRRLLYKILFCIPIIIRLMMPVQMVFFIYATIGIYIYGNVETIPDNPYANSKCDPNELQYSWGDCKYADFKSFSGAYLMMLQFFIAAEWNQVVFELTYDTGNMFSAMIFIGSFEFLSIFLLALISGLVWEVFTIVSLSIRQEDEQQDDQVEISNDVQLDTKITGISGVTQLKKKTRILNDDNPDVIQFQSNENRDLKEGNPAFRTISEQMQQDTFNENNIQTRENSQVRIVSIAHSKTIIRIKAPEYKPFDVGSLYKQHFKDYQIFLEQKQNKEGFDVQHVTTEYMNHLRNEIKKDELFHKKYINISNHQLLIQNAVLRDASEVYIKKQEDEFFKTSYREKFERIQELKFQSKFKIESKILFSLMGILKFPKPNIKYYFQILYLIENYFTYQLLPESSFFKLLHQINNRWYLISIEDTEICFNRLHQGPWDYSDTLFTTSNLQICDNLRSFIDQDTYESKTTVEEFKLSLSKLAKNFEMDISSVDVNSSCILYQITNDEFGYDINSIKLKRTQEEISPDQKFVVLESQRNIGTKPFVTHRQDSQLSDEHKHISKTIMFVLSKTQAQEQRIIYQNQVMLAQFILDLAGVIHNYSHNFFQQIEDLYILKLKQKGKGIKRL</sequence>
<dbReference type="PANTHER" id="PTHR46726:SF1">
    <property type="entry name" value="TWO-PORE CALCIUM CHANNEL 3"/>
    <property type="match status" value="1"/>
</dbReference>
<feature type="transmembrane region" description="Helical" evidence="5">
    <location>
        <begin position="242"/>
        <end position="262"/>
    </location>
</feature>
<feature type="transmembrane region" description="Helical" evidence="5">
    <location>
        <begin position="274"/>
        <end position="299"/>
    </location>
</feature>
<reference evidence="7" key="1">
    <citation type="submission" date="2021-01" db="EMBL/GenBank/DDBJ databases">
        <authorList>
            <consortium name="Genoscope - CEA"/>
            <person name="William W."/>
        </authorList>
    </citation>
    <scope>NUCLEOTIDE SEQUENCE</scope>
</reference>
<dbReference type="InterPro" id="IPR005821">
    <property type="entry name" value="Ion_trans_dom"/>
</dbReference>
<evidence type="ECO:0000259" key="6">
    <source>
        <dbReference type="PROSITE" id="PS50222"/>
    </source>
</evidence>
<dbReference type="GO" id="GO:0016020">
    <property type="term" value="C:membrane"/>
    <property type="evidence" value="ECO:0007669"/>
    <property type="project" value="UniProtKB-SubCell"/>
</dbReference>
<dbReference type="InterPro" id="IPR002048">
    <property type="entry name" value="EF_hand_dom"/>
</dbReference>
<feature type="transmembrane region" description="Helical" evidence="5">
    <location>
        <begin position="630"/>
        <end position="648"/>
    </location>
</feature>
<feature type="transmembrane region" description="Helical" evidence="5">
    <location>
        <begin position="207"/>
        <end position="230"/>
    </location>
</feature>
<comment type="caution">
    <text evidence="7">The sequence shown here is derived from an EMBL/GenBank/DDBJ whole genome shotgun (WGS) entry which is preliminary data.</text>
</comment>
<name>A0A8S1REN7_9CILI</name>
<dbReference type="Proteomes" id="UP000692954">
    <property type="component" value="Unassembled WGS sequence"/>
</dbReference>
<feature type="domain" description="EF-hand" evidence="6">
    <location>
        <begin position="353"/>
        <end position="388"/>
    </location>
</feature>
<keyword evidence="3 5" id="KW-1133">Transmembrane helix</keyword>
<dbReference type="OrthoDB" id="295175at2759"/>
<feature type="transmembrane region" description="Helical" evidence="5">
    <location>
        <begin position="119"/>
        <end position="135"/>
    </location>
</feature>
<evidence type="ECO:0000256" key="1">
    <source>
        <dbReference type="ARBA" id="ARBA00004141"/>
    </source>
</evidence>
<evidence type="ECO:0000256" key="5">
    <source>
        <dbReference type="SAM" id="Phobius"/>
    </source>
</evidence>
<organism evidence="7 8">
    <name type="scientific">Paramecium sonneborni</name>
    <dbReference type="NCBI Taxonomy" id="65129"/>
    <lineage>
        <taxon>Eukaryota</taxon>
        <taxon>Sar</taxon>
        <taxon>Alveolata</taxon>
        <taxon>Ciliophora</taxon>
        <taxon>Intramacronucleata</taxon>
        <taxon>Oligohymenophorea</taxon>
        <taxon>Peniculida</taxon>
        <taxon>Parameciidae</taxon>
        <taxon>Paramecium</taxon>
    </lineage>
</organism>
<dbReference type="Pfam" id="PF00520">
    <property type="entry name" value="Ion_trans"/>
    <property type="match status" value="2"/>
</dbReference>
<dbReference type="PROSITE" id="PS50222">
    <property type="entry name" value="EF_HAND_2"/>
    <property type="match status" value="1"/>
</dbReference>
<feature type="transmembrane region" description="Helical" evidence="5">
    <location>
        <begin position="155"/>
        <end position="175"/>
    </location>
</feature>
<dbReference type="GO" id="GO:0005509">
    <property type="term" value="F:calcium ion binding"/>
    <property type="evidence" value="ECO:0007669"/>
    <property type="project" value="InterPro"/>
</dbReference>
<gene>
    <name evidence="7" type="ORF">PSON_ATCC_30995.1.T1560098</name>
</gene>
<keyword evidence="4 5" id="KW-0472">Membrane</keyword>
<evidence type="ECO:0000313" key="8">
    <source>
        <dbReference type="Proteomes" id="UP000692954"/>
    </source>
</evidence>
<dbReference type="PANTHER" id="PTHR46726">
    <property type="entry name" value="TWO PORE CHANNEL 3"/>
    <property type="match status" value="1"/>
</dbReference>
<evidence type="ECO:0000256" key="4">
    <source>
        <dbReference type="ARBA" id="ARBA00023136"/>
    </source>
</evidence>
<dbReference type="AlphaFoldDB" id="A0A8S1REN7"/>
<feature type="transmembrane region" description="Helical" evidence="5">
    <location>
        <begin position="660"/>
        <end position="683"/>
    </location>
</feature>
<proteinExistence type="predicted"/>
<dbReference type="EMBL" id="CAJJDN010000156">
    <property type="protein sequence ID" value="CAD8125135.1"/>
    <property type="molecule type" value="Genomic_DNA"/>
</dbReference>
<evidence type="ECO:0000256" key="3">
    <source>
        <dbReference type="ARBA" id="ARBA00022989"/>
    </source>
</evidence>
<keyword evidence="2 5" id="KW-0812">Transmembrane</keyword>
<feature type="transmembrane region" description="Helical" evidence="5">
    <location>
        <begin position="89"/>
        <end position="107"/>
    </location>
</feature>
<feature type="transmembrane region" description="Helical" evidence="5">
    <location>
        <begin position="558"/>
        <end position="591"/>
    </location>
</feature>
<dbReference type="Pfam" id="PF13499">
    <property type="entry name" value="EF-hand_7"/>
    <property type="match status" value="1"/>
</dbReference>
<evidence type="ECO:0000256" key="2">
    <source>
        <dbReference type="ARBA" id="ARBA00022692"/>
    </source>
</evidence>
<accession>A0A8S1REN7</accession>